<comment type="caution">
    <text evidence="2">The sequence shown here is derived from an EMBL/GenBank/DDBJ whole genome shotgun (WGS) entry which is preliminary data.</text>
</comment>
<organism evidence="2 3">
    <name type="scientific">Streptomyces turgidiscabies (strain Car8)</name>
    <dbReference type="NCBI Taxonomy" id="698760"/>
    <lineage>
        <taxon>Bacteria</taxon>
        <taxon>Bacillati</taxon>
        <taxon>Actinomycetota</taxon>
        <taxon>Actinomycetes</taxon>
        <taxon>Kitasatosporales</taxon>
        <taxon>Streptomycetaceae</taxon>
        <taxon>Streptomyces</taxon>
    </lineage>
</organism>
<feature type="compositionally biased region" description="Basic and acidic residues" evidence="1">
    <location>
        <begin position="75"/>
        <end position="85"/>
    </location>
</feature>
<gene>
    <name evidence="2" type="ORF">STRTUCAR8_02790</name>
</gene>
<evidence type="ECO:0000313" key="3">
    <source>
        <dbReference type="Proteomes" id="UP000010931"/>
    </source>
</evidence>
<name>L7FH43_STRT8</name>
<dbReference type="AlphaFoldDB" id="L7FH43"/>
<sequence length="85" mass="9109">MPASSVSTGCRGLTPSAFVEPTLVRTCIISSHSRLPGLLRIRLPTAAGLQYEARRPTAQSSYVAPITKRPSTRPHPREGRGLGNV</sequence>
<evidence type="ECO:0000256" key="1">
    <source>
        <dbReference type="SAM" id="MobiDB-lite"/>
    </source>
</evidence>
<feature type="region of interest" description="Disordered" evidence="1">
    <location>
        <begin position="58"/>
        <end position="85"/>
    </location>
</feature>
<dbReference type="EMBL" id="AEJB01000042">
    <property type="protein sequence ID" value="ELP70713.1"/>
    <property type="molecule type" value="Genomic_DNA"/>
</dbReference>
<evidence type="ECO:0000313" key="2">
    <source>
        <dbReference type="EMBL" id="ELP70713.1"/>
    </source>
</evidence>
<keyword evidence="3" id="KW-1185">Reference proteome</keyword>
<protein>
    <submittedName>
        <fullName evidence="2">Uncharacterized protein</fullName>
    </submittedName>
</protein>
<dbReference type="PATRIC" id="fig|698760.3.peg.654"/>
<reference evidence="2 3" key="1">
    <citation type="journal article" date="2011" name="Plasmid">
        <title>Streptomyces turgidiscabies Car8 contains a modular pathogenicity island that shares virulence genes with other actinobacterial plant pathogens.</title>
        <authorList>
            <person name="Huguet-Tapia J.C."/>
            <person name="Badger J.H."/>
            <person name="Loria R."/>
            <person name="Pettis G.S."/>
        </authorList>
    </citation>
    <scope>NUCLEOTIDE SEQUENCE [LARGE SCALE GENOMIC DNA]</scope>
    <source>
        <strain evidence="2 3">Car8</strain>
    </source>
</reference>
<proteinExistence type="predicted"/>
<accession>L7FH43</accession>
<dbReference type="Proteomes" id="UP000010931">
    <property type="component" value="Unassembled WGS sequence"/>
</dbReference>